<proteinExistence type="predicted"/>
<evidence type="ECO:0000313" key="2">
    <source>
        <dbReference type="EMBL" id="BDI03904.1"/>
    </source>
</evidence>
<protein>
    <submittedName>
        <fullName evidence="2">Uncharacterized protein</fullName>
    </submittedName>
</protein>
<dbReference type="Proteomes" id="UP001057498">
    <property type="component" value="Chromosome"/>
</dbReference>
<accession>A0ABN6PIR6</accession>
<feature type="compositionally biased region" description="Polar residues" evidence="1">
    <location>
        <begin position="55"/>
        <end position="64"/>
    </location>
</feature>
<evidence type="ECO:0000256" key="1">
    <source>
        <dbReference type="SAM" id="MobiDB-lite"/>
    </source>
</evidence>
<gene>
    <name evidence="2" type="ORF">CATMQ487_08740</name>
</gene>
<feature type="region of interest" description="Disordered" evidence="1">
    <location>
        <begin position="55"/>
        <end position="78"/>
    </location>
</feature>
<reference evidence="2" key="1">
    <citation type="submission" date="2022-04" db="EMBL/GenBank/DDBJ databases">
        <title>Whole genome sequence of Sphaerotilus sp. FB-5.</title>
        <authorList>
            <person name="Takeda M."/>
            <person name="Narihara S."/>
            <person name="Akimoto M."/>
            <person name="Akimoto R."/>
            <person name="Nishiyashiki S."/>
            <person name="Murakami T."/>
        </authorList>
    </citation>
    <scope>NUCLEOTIDE SEQUENCE</scope>
    <source>
        <strain evidence="2">FB-5</strain>
    </source>
</reference>
<name>A0ABN6PIR6_9BURK</name>
<evidence type="ECO:0000313" key="3">
    <source>
        <dbReference type="Proteomes" id="UP001057498"/>
    </source>
</evidence>
<dbReference type="RefSeq" id="WP_251972151.1">
    <property type="nucleotide sequence ID" value="NZ_AP025730.1"/>
</dbReference>
<sequence>MPPTTDQAQRRHPCCLGALALGLGLLLPIGAYPHPHPCTLNELLSWPLERLLQAQVSPGSQPGTRSAAPMPARQEVPR</sequence>
<organism evidence="2 3">
    <name type="scientific">Sphaerotilus microaerophilus</name>
    <dbReference type="NCBI Taxonomy" id="2914710"/>
    <lineage>
        <taxon>Bacteria</taxon>
        <taxon>Pseudomonadati</taxon>
        <taxon>Pseudomonadota</taxon>
        <taxon>Betaproteobacteria</taxon>
        <taxon>Burkholderiales</taxon>
        <taxon>Sphaerotilaceae</taxon>
        <taxon>Sphaerotilus</taxon>
    </lineage>
</organism>
<keyword evidence="3" id="KW-1185">Reference proteome</keyword>
<dbReference type="EMBL" id="AP025730">
    <property type="protein sequence ID" value="BDI03904.1"/>
    <property type="molecule type" value="Genomic_DNA"/>
</dbReference>